<dbReference type="PANTHER" id="PTHR43649">
    <property type="entry name" value="ARABINOSE-BINDING PROTEIN-RELATED"/>
    <property type="match status" value="1"/>
</dbReference>
<dbReference type="Proteomes" id="UP000295097">
    <property type="component" value="Unassembled WGS sequence"/>
</dbReference>
<accession>A0A4R3NXW9</accession>
<dbReference type="CDD" id="cd13585">
    <property type="entry name" value="PBP2_TMBP_like"/>
    <property type="match status" value="1"/>
</dbReference>
<keyword evidence="3" id="KW-0574">Periplasm</keyword>
<feature type="signal peptide" evidence="4">
    <location>
        <begin position="1"/>
        <end position="22"/>
    </location>
</feature>
<gene>
    <name evidence="5" type="ORF">EDC90_1002170</name>
</gene>
<keyword evidence="6" id="KW-1185">Reference proteome</keyword>
<evidence type="ECO:0000313" key="5">
    <source>
        <dbReference type="EMBL" id="TCT44620.1"/>
    </source>
</evidence>
<evidence type="ECO:0000313" key="6">
    <source>
        <dbReference type="Proteomes" id="UP000295097"/>
    </source>
</evidence>
<feature type="chain" id="PRO_5020180380" evidence="4">
    <location>
        <begin position="23"/>
        <end position="437"/>
    </location>
</feature>
<dbReference type="RefSeq" id="WP_132308119.1">
    <property type="nucleotide sequence ID" value="NZ_SMAR01000002.1"/>
</dbReference>
<comment type="caution">
    <text evidence="5">The sequence shown here is derived from an EMBL/GenBank/DDBJ whole genome shotgun (WGS) entry which is preliminary data.</text>
</comment>
<comment type="subcellular location">
    <subcellularLocation>
        <location evidence="1">Periplasm</location>
    </subcellularLocation>
</comment>
<dbReference type="AlphaFoldDB" id="A0A4R3NXW9"/>
<dbReference type="InterPro" id="IPR006059">
    <property type="entry name" value="SBP"/>
</dbReference>
<dbReference type="OrthoDB" id="9804061at2"/>
<reference evidence="5 6" key="1">
    <citation type="submission" date="2019-03" db="EMBL/GenBank/DDBJ databases">
        <title>Freshwater and sediment microbial communities from various areas in North America, analyzing microbe dynamics in response to fracking.</title>
        <authorList>
            <person name="Lamendella R."/>
        </authorList>
    </citation>
    <scope>NUCLEOTIDE SEQUENCE [LARGE SCALE GENOMIC DNA]</scope>
    <source>
        <strain evidence="5 6">175.2</strain>
    </source>
</reference>
<comment type="similarity">
    <text evidence="2">Belongs to the bacterial solute-binding protein 1 family.</text>
</comment>
<proteinExistence type="inferred from homology"/>
<dbReference type="GO" id="GO:0042597">
    <property type="term" value="C:periplasmic space"/>
    <property type="evidence" value="ECO:0007669"/>
    <property type="project" value="UniProtKB-SubCell"/>
</dbReference>
<organism evidence="5 6">
    <name type="scientific">Martelella mediterranea</name>
    <dbReference type="NCBI Taxonomy" id="293089"/>
    <lineage>
        <taxon>Bacteria</taxon>
        <taxon>Pseudomonadati</taxon>
        <taxon>Pseudomonadota</taxon>
        <taxon>Alphaproteobacteria</taxon>
        <taxon>Hyphomicrobiales</taxon>
        <taxon>Aurantimonadaceae</taxon>
        <taxon>Martelella</taxon>
    </lineage>
</organism>
<keyword evidence="4" id="KW-0732">Signal</keyword>
<dbReference type="SUPFAM" id="SSF53850">
    <property type="entry name" value="Periplasmic binding protein-like II"/>
    <property type="match status" value="1"/>
</dbReference>
<dbReference type="Pfam" id="PF01547">
    <property type="entry name" value="SBP_bac_1"/>
    <property type="match status" value="1"/>
</dbReference>
<name>A0A4R3NXW9_9HYPH</name>
<dbReference type="PANTHER" id="PTHR43649:SF12">
    <property type="entry name" value="DIACETYLCHITOBIOSE BINDING PROTEIN DASA"/>
    <property type="match status" value="1"/>
</dbReference>
<dbReference type="InterPro" id="IPR050490">
    <property type="entry name" value="Bact_solute-bd_prot1"/>
</dbReference>
<evidence type="ECO:0000256" key="1">
    <source>
        <dbReference type="ARBA" id="ARBA00004418"/>
    </source>
</evidence>
<protein>
    <submittedName>
        <fullName evidence="5">Sorbitol-binding protein /mannitol-binding protein</fullName>
    </submittedName>
</protein>
<sequence length="437" mass="47673">MRVHTMLLGACSVLAFTGIASAETLTIATVNNGDMIRMQQLTDDFKKQNPDIDLEWVTLEENVLRQRVTTDIATNGGQYDVLTIGNYEVPIWAKQNWLMPLDDMPEGYDKADLLPAIAGGLSTDGTLYAAPFYGESAMVMYRKDLAEKAGVTISDQSTWDEIKKAAAAMTDKDAGIYGICLRGKAGWGENMAFLGAMSNSYGARWFDMNWEPQFDSPEWKATLTDYLDLMENYGPPGASSNGFNENLALFQQGKCGMWIDATVAASFVTDPDESTVADKVGFALFPEKGDIGNRGNWLWSWNLAIPASTTKGDAAKAFVAWATSKHYTDLVAEKEGWRAAPPGTRKSLYDNPDYQKAAPFAEMTLESINAVNTKKPSVQEIPYTGAQFVSIPEFQGIGTAVGQQFSAAVAGSSSAEQALSNAQQLTKREMMKAGYIK</sequence>
<evidence type="ECO:0000256" key="2">
    <source>
        <dbReference type="ARBA" id="ARBA00008520"/>
    </source>
</evidence>
<dbReference type="Gene3D" id="3.40.190.10">
    <property type="entry name" value="Periplasmic binding protein-like II"/>
    <property type="match status" value="2"/>
</dbReference>
<evidence type="ECO:0000256" key="3">
    <source>
        <dbReference type="ARBA" id="ARBA00022764"/>
    </source>
</evidence>
<evidence type="ECO:0000256" key="4">
    <source>
        <dbReference type="SAM" id="SignalP"/>
    </source>
</evidence>
<dbReference type="EMBL" id="SMAR01000002">
    <property type="protein sequence ID" value="TCT44620.1"/>
    <property type="molecule type" value="Genomic_DNA"/>
</dbReference>